<proteinExistence type="predicted"/>
<evidence type="ECO:0000256" key="1">
    <source>
        <dbReference type="SAM" id="MobiDB-lite"/>
    </source>
</evidence>
<dbReference type="Proteomes" id="UP001178508">
    <property type="component" value="Chromosome 19"/>
</dbReference>
<feature type="compositionally biased region" description="Polar residues" evidence="1">
    <location>
        <begin position="41"/>
        <end position="59"/>
    </location>
</feature>
<keyword evidence="3" id="KW-1185">Reference proteome</keyword>
<evidence type="ECO:0000313" key="2">
    <source>
        <dbReference type="EMBL" id="CAJ1080576.1"/>
    </source>
</evidence>
<feature type="compositionally biased region" description="Acidic residues" evidence="1">
    <location>
        <begin position="1"/>
        <end position="17"/>
    </location>
</feature>
<organism evidence="2 3">
    <name type="scientific">Xyrichtys novacula</name>
    <name type="common">Pearly razorfish</name>
    <name type="synonym">Hemipteronotus novacula</name>
    <dbReference type="NCBI Taxonomy" id="13765"/>
    <lineage>
        <taxon>Eukaryota</taxon>
        <taxon>Metazoa</taxon>
        <taxon>Chordata</taxon>
        <taxon>Craniata</taxon>
        <taxon>Vertebrata</taxon>
        <taxon>Euteleostomi</taxon>
        <taxon>Actinopterygii</taxon>
        <taxon>Neopterygii</taxon>
        <taxon>Teleostei</taxon>
        <taxon>Neoteleostei</taxon>
        <taxon>Acanthomorphata</taxon>
        <taxon>Eupercaria</taxon>
        <taxon>Labriformes</taxon>
        <taxon>Labridae</taxon>
        <taxon>Xyrichtys</taxon>
    </lineage>
</organism>
<reference evidence="2" key="1">
    <citation type="submission" date="2023-08" db="EMBL/GenBank/DDBJ databases">
        <authorList>
            <person name="Alioto T."/>
            <person name="Alioto T."/>
            <person name="Gomez Garrido J."/>
        </authorList>
    </citation>
    <scope>NUCLEOTIDE SEQUENCE</scope>
</reference>
<accession>A0AAV1H537</accession>
<evidence type="ECO:0000313" key="3">
    <source>
        <dbReference type="Proteomes" id="UP001178508"/>
    </source>
</evidence>
<sequence length="143" mass="16118">MSPEEPKEDDQPCDAEGDWTNKTTWRNKKGEEKKETERELQQTAQGSSSLLSWIKASTSNKEEDEDEDKRQLQQGSSRPTTSKEAQIDESPESSTDKAESIAAPSPCTESEVLSDDQNEGKQERHDVSAVCQRNEMLKINMLK</sequence>
<name>A0AAV1H537_XYRNO</name>
<dbReference type="AlphaFoldDB" id="A0AAV1H537"/>
<gene>
    <name evidence="2" type="ORF">XNOV1_A017099</name>
</gene>
<protein>
    <submittedName>
        <fullName evidence="2">Uncharacterized protein</fullName>
    </submittedName>
</protein>
<feature type="compositionally biased region" description="Basic and acidic residues" evidence="1">
    <location>
        <begin position="118"/>
        <end position="127"/>
    </location>
</feature>
<feature type="region of interest" description="Disordered" evidence="1">
    <location>
        <begin position="1"/>
        <end position="128"/>
    </location>
</feature>
<feature type="compositionally biased region" description="Polar residues" evidence="1">
    <location>
        <begin position="72"/>
        <end position="84"/>
    </location>
</feature>
<feature type="compositionally biased region" description="Basic and acidic residues" evidence="1">
    <location>
        <begin position="28"/>
        <end position="40"/>
    </location>
</feature>
<dbReference type="EMBL" id="OY660882">
    <property type="protein sequence ID" value="CAJ1080576.1"/>
    <property type="molecule type" value="Genomic_DNA"/>
</dbReference>